<dbReference type="Gene3D" id="1.10.287.130">
    <property type="match status" value="1"/>
</dbReference>
<keyword evidence="9" id="KW-0902">Two-component regulatory system</keyword>
<dbReference type="FunFam" id="3.30.565.10:FF:000006">
    <property type="entry name" value="Sensor histidine kinase WalK"/>
    <property type="match status" value="1"/>
</dbReference>
<keyword evidence="8" id="KW-0067">ATP-binding</keyword>
<proteinExistence type="predicted"/>
<dbReference type="GO" id="GO:0004721">
    <property type="term" value="F:phosphoprotein phosphatase activity"/>
    <property type="evidence" value="ECO:0007669"/>
    <property type="project" value="TreeGrafter"/>
</dbReference>
<evidence type="ECO:0000256" key="1">
    <source>
        <dbReference type="ARBA" id="ARBA00000085"/>
    </source>
</evidence>
<dbReference type="GO" id="GO:0000155">
    <property type="term" value="F:phosphorelay sensor kinase activity"/>
    <property type="evidence" value="ECO:0007669"/>
    <property type="project" value="InterPro"/>
</dbReference>
<dbReference type="PRINTS" id="PR00344">
    <property type="entry name" value="BCTRLSENSOR"/>
</dbReference>
<feature type="domain" description="Histidine kinase" evidence="11">
    <location>
        <begin position="252"/>
        <end position="466"/>
    </location>
</feature>
<feature type="transmembrane region" description="Helical" evidence="10">
    <location>
        <begin position="26"/>
        <end position="49"/>
    </location>
</feature>
<dbReference type="AlphaFoldDB" id="A0A3B0CIG4"/>
<dbReference type="GO" id="GO:0005524">
    <property type="term" value="F:ATP binding"/>
    <property type="evidence" value="ECO:0007669"/>
    <property type="project" value="UniProtKB-KW"/>
</dbReference>
<evidence type="ECO:0000256" key="5">
    <source>
        <dbReference type="ARBA" id="ARBA00022679"/>
    </source>
</evidence>
<accession>A0A3B0CIG4</accession>
<dbReference type="SMART" id="SM00388">
    <property type="entry name" value="HisKA"/>
    <property type="match status" value="1"/>
</dbReference>
<organism evidence="12 13">
    <name type="scientific">Paenibacillus ginsengarvi</name>
    <dbReference type="NCBI Taxonomy" id="400777"/>
    <lineage>
        <taxon>Bacteria</taxon>
        <taxon>Bacillati</taxon>
        <taxon>Bacillota</taxon>
        <taxon>Bacilli</taxon>
        <taxon>Bacillales</taxon>
        <taxon>Paenibacillaceae</taxon>
        <taxon>Paenibacillus</taxon>
    </lineage>
</organism>
<dbReference type="InterPro" id="IPR005467">
    <property type="entry name" value="His_kinase_dom"/>
</dbReference>
<keyword evidence="5" id="KW-0808">Transferase</keyword>
<dbReference type="SMART" id="SM00387">
    <property type="entry name" value="HATPase_c"/>
    <property type="match status" value="1"/>
</dbReference>
<evidence type="ECO:0000256" key="9">
    <source>
        <dbReference type="ARBA" id="ARBA00023012"/>
    </source>
</evidence>
<dbReference type="SUPFAM" id="SSF55874">
    <property type="entry name" value="ATPase domain of HSP90 chaperone/DNA topoisomerase II/histidine kinase"/>
    <property type="match status" value="1"/>
</dbReference>
<feature type="transmembrane region" description="Helical" evidence="10">
    <location>
        <begin position="156"/>
        <end position="177"/>
    </location>
</feature>
<keyword evidence="10" id="KW-1133">Transmembrane helix</keyword>
<dbReference type="PANTHER" id="PTHR45453">
    <property type="entry name" value="PHOSPHATE REGULON SENSOR PROTEIN PHOR"/>
    <property type="match status" value="1"/>
</dbReference>
<dbReference type="SUPFAM" id="SSF47384">
    <property type="entry name" value="Homodimeric domain of signal transducing histidine kinase"/>
    <property type="match status" value="1"/>
</dbReference>
<dbReference type="RefSeq" id="WP_120747620.1">
    <property type="nucleotide sequence ID" value="NZ_RBAH01000008.1"/>
</dbReference>
<keyword evidence="4" id="KW-0597">Phosphoprotein</keyword>
<evidence type="ECO:0000256" key="8">
    <source>
        <dbReference type="ARBA" id="ARBA00022840"/>
    </source>
</evidence>
<dbReference type="GO" id="GO:0005886">
    <property type="term" value="C:plasma membrane"/>
    <property type="evidence" value="ECO:0007669"/>
    <property type="project" value="UniProtKB-SubCell"/>
</dbReference>
<evidence type="ECO:0000256" key="2">
    <source>
        <dbReference type="ARBA" id="ARBA00004651"/>
    </source>
</evidence>
<evidence type="ECO:0000256" key="7">
    <source>
        <dbReference type="ARBA" id="ARBA00022777"/>
    </source>
</evidence>
<dbReference type="Proteomes" id="UP000282311">
    <property type="component" value="Unassembled WGS sequence"/>
</dbReference>
<gene>
    <name evidence="12" type="ORF">D7M11_12785</name>
</gene>
<keyword evidence="7 12" id="KW-0418">Kinase</keyword>
<keyword evidence="10" id="KW-0472">Membrane</keyword>
<dbReference type="GO" id="GO:0016036">
    <property type="term" value="P:cellular response to phosphate starvation"/>
    <property type="evidence" value="ECO:0007669"/>
    <property type="project" value="TreeGrafter"/>
</dbReference>
<comment type="subcellular location">
    <subcellularLocation>
        <location evidence="2">Cell membrane</location>
        <topology evidence="2">Multi-pass membrane protein</topology>
    </subcellularLocation>
</comment>
<protein>
    <recommendedName>
        <fullName evidence="3">histidine kinase</fullName>
        <ecNumber evidence="3">2.7.13.3</ecNumber>
    </recommendedName>
</protein>
<dbReference type="InterPro" id="IPR003661">
    <property type="entry name" value="HisK_dim/P_dom"/>
</dbReference>
<dbReference type="CDD" id="cd00075">
    <property type="entry name" value="HATPase"/>
    <property type="match status" value="1"/>
</dbReference>
<keyword evidence="10" id="KW-0812">Transmembrane</keyword>
<evidence type="ECO:0000313" key="12">
    <source>
        <dbReference type="EMBL" id="RKN84364.1"/>
    </source>
</evidence>
<dbReference type="EMBL" id="RBAH01000008">
    <property type="protein sequence ID" value="RKN84364.1"/>
    <property type="molecule type" value="Genomic_DNA"/>
</dbReference>
<dbReference type="OrthoDB" id="335833at2"/>
<comment type="catalytic activity">
    <reaction evidence="1">
        <text>ATP + protein L-histidine = ADP + protein N-phospho-L-histidine.</text>
        <dbReference type="EC" id="2.7.13.3"/>
    </reaction>
</comment>
<keyword evidence="6" id="KW-0547">Nucleotide-binding</keyword>
<evidence type="ECO:0000256" key="10">
    <source>
        <dbReference type="SAM" id="Phobius"/>
    </source>
</evidence>
<dbReference type="InterPro" id="IPR036097">
    <property type="entry name" value="HisK_dim/P_sf"/>
</dbReference>
<reference evidence="12 13" key="1">
    <citation type="journal article" date="2007" name="Int. J. Syst. Evol. Microbiol.">
        <title>Paenibacillus ginsengarvi sp. nov., isolated from soil from ginseng cultivation.</title>
        <authorList>
            <person name="Yoon M.H."/>
            <person name="Ten L.N."/>
            <person name="Im W.T."/>
        </authorList>
    </citation>
    <scope>NUCLEOTIDE SEQUENCE [LARGE SCALE GENOMIC DNA]</scope>
    <source>
        <strain evidence="12 13">KCTC 13059</strain>
    </source>
</reference>
<dbReference type="InterPro" id="IPR004358">
    <property type="entry name" value="Sig_transdc_His_kin-like_C"/>
</dbReference>
<evidence type="ECO:0000313" key="13">
    <source>
        <dbReference type="Proteomes" id="UP000282311"/>
    </source>
</evidence>
<evidence type="ECO:0000256" key="6">
    <source>
        <dbReference type="ARBA" id="ARBA00022741"/>
    </source>
</evidence>
<sequence>MRTRGTGKASGADQSRKTPLSLSAAVAIRGIGITLLLTVAAAAIVWWIAAAHDRQEKLRNNYYWDSYLTTLYGLHGSWPGVTDVLKTDKTSRADIGRVRVWDAERRPVFRADESDVSAGSPPAGRELRPILYRGAIVGYFEAASPLRPFLADWKPFAVLFAAAAAGIGLFLTLSQFAKNGQAYERARFRGRLSRLLNGPADIRGSACEDSPRTDKRTDREAGLLDPDIEHLLDRLDMRIRKLEKVRKTMVADIAHELRTPLAVMRAQLDNALVRQTPLPPESLVLLHDEVYRITKLVHDLQQLALAESGHLALEKRWFSLRELTGSVAEALDLTAEESGCRISVVCPDEARTYGDEARIQQVLVNIIGNAVRHAKSSVHLAVESGERQSVILITDDGTGIEEEELPHVFERFYRGSRKPDATGGAAGLGLGLAIVKEYVEAHRGSVSVSSVWGRGTTFAITLPVFAED</sequence>
<name>A0A3B0CIG4_9BACL</name>
<keyword evidence="13" id="KW-1185">Reference proteome</keyword>
<evidence type="ECO:0000256" key="4">
    <source>
        <dbReference type="ARBA" id="ARBA00022553"/>
    </source>
</evidence>
<dbReference type="Pfam" id="PF00512">
    <property type="entry name" value="HisKA"/>
    <property type="match status" value="1"/>
</dbReference>
<dbReference type="EC" id="2.7.13.3" evidence="3"/>
<dbReference type="InterPro" id="IPR003594">
    <property type="entry name" value="HATPase_dom"/>
</dbReference>
<comment type="caution">
    <text evidence="12">The sequence shown here is derived from an EMBL/GenBank/DDBJ whole genome shotgun (WGS) entry which is preliminary data.</text>
</comment>
<dbReference type="CDD" id="cd00082">
    <property type="entry name" value="HisKA"/>
    <property type="match status" value="1"/>
</dbReference>
<dbReference type="InterPro" id="IPR036890">
    <property type="entry name" value="HATPase_C_sf"/>
</dbReference>
<dbReference type="PANTHER" id="PTHR45453:SF1">
    <property type="entry name" value="PHOSPHATE REGULON SENSOR PROTEIN PHOR"/>
    <property type="match status" value="1"/>
</dbReference>
<evidence type="ECO:0000256" key="3">
    <source>
        <dbReference type="ARBA" id="ARBA00012438"/>
    </source>
</evidence>
<dbReference type="Gene3D" id="3.30.565.10">
    <property type="entry name" value="Histidine kinase-like ATPase, C-terminal domain"/>
    <property type="match status" value="1"/>
</dbReference>
<dbReference type="Pfam" id="PF02518">
    <property type="entry name" value="HATPase_c"/>
    <property type="match status" value="1"/>
</dbReference>
<evidence type="ECO:0000259" key="11">
    <source>
        <dbReference type="PROSITE" id="PS50109"/>
    </source>
</evidence>
<dbReference type="InterPro" id="IPR050351">
    <property type="entry name" value="BphY/WalK/GraS-like"/>
</dbReference>
<dbReference type="PROSITE" id="PS50109">
    <property type="entry name" value="HIS_KIN"/>
    <property type="match status" value="1"/>
</dbReference>